<name>A0ABW0XH02_9ACTN</name>
<feature type="compositionally biased region" description="Low complexity" evidence="1">
    <location>
        <begin position="790"/>
        <end position="809"/>
    </location>
</feature>
<evidence type="ECO:0000256" key="3">
    <source>
        <dbReference type="SAM" id="SignalP"/>
    </source>
</evidence>
<accession>A0ABW0XH02</accession>
<sequence>MVGALVTVPVGLGTVTGASAASSVTVTGPKVWQPAPVSAYGPNGSVTVSQTDNLTDQVVQVSWSGFTPSVSRVDGHFPTAVNQRNDEVLYPVRIYQCRGADPKVTDCYGSTLFNADPAKEFEQPTPREGTTTPDFPSNMRIAVTGADGSGAAAIELWSKKLSPSLGCDAQHACSIVVEANYGGDPLDFYQLRGGQPDCADHSVDNDGFFMFTASDAIVDGTYDNPTTGNRGGELCAWNNRTVIPIHFAATPDECRAAQNPDIVAAGLEMANRAMQQWITGLCLEKSPLAVQYTSAGGEPQARRSFLSGTRVNLGLTALPDRDTPTRPYVYAPITNTGISVVYWVDDPKTGRQFRDLRLNPRLLAKMLTQTYASPGIVLPTVAGNPVCLFDDGEFRKLNPLPAASGQSWPECSGTAPSLPIVLGTSTDMTSLLTTWIASDPDAARFLEGERDPWGTRINTRYLRPGFTGFPVDQLIRQDDSGIVVKPGEPHNSEDVEHWKQYEWNPLQTSLSDLIRWVQQGQPTGRQPTIEADGTHKKIPAQAIGQRTIFAILDSAQAKAYSLPEAALLNAAGAYVSPTANAFQAAVADMPVDPATGTQLLPYGQADSGYGRDQRAYPLTVVQYAMAPTGGLGDRTAAVTRFLKTVTDTGQLYGVEPGRLPEGFLALTKDQRAQAQEAIRHVEAQDGRWPGNQKPPAEPGGGEHEPEPGAGGSGGSGSGGTPAEGTGGSTGGGTGGAGTTGGTGGTGSTGGTGTTGGTATGTDGGTGGTGGSSGSGSGGLGSTGTTGGGAAPAAGAPAAQPAAEPAAAAGTGAGATPGRGTGPAAAAPKAAGSPAPDRSGGARLLLPIALIAGLVLLVGGPAALLLGGTAAGARVIGATRTVWARIRRRP</sequence>
<dbReference type="SUPFAM" id="SSF53850">
    <property type="entry name" value="Periplasmic binding protein-like II"/>
    <property type="match status" value="1"/>
</dbReference>
<dbReference type="EMBL" id="JBHSOF010000056">
    <property type="protein sequence ID" value="MFC5667390.1"/>
    <property type="molecule type" value="Genomic_DNA"/>
</dbReference>
<feature type="compositionally biased region" description="Gly residues" evidence="1">
    <location>
        <begin position="708"/>
        <end position="789"/>
    </location>
</feature>
<feature type="transmembrane region" description="Helical" evidence="2">
    <location>
        <begin position="843"/>
        <end position="865"/>
    </location>
</feature>
<evidence type="ECO:0000313" key="4">
    <source>
        <dbReference type="EMBL" id="MFC5667390.1"/>
    </source>
</evidence>
<evidence type="ECO:0008006" key="6">
    <source>
        <dbReference type="Google" id="ProtNLM"/>
    </source>
</evidence>
<keyword evidence="2" id="KW-1133">Transmembrane helix</keyword>
<keyword evidence="2" id="KW-0812">Transmembrane</keyword>
<feature type="compositionally biased region" description="Gly residues" evidence="1">
    <location>
        <begin position="810"/>
        <end position="820"/>
    </location>
</feature>
<reference evidence="5" key="1">
    <citation type="journal article" date="2019" name="Int. J. Syst. Evol. Microbiol.">
        <title>The Global Catalogue of Microorganisms (GCM) 10K type strain sequencing project: providing services to taxonomists for standard genome sequencing and annotation.</title>
        <authorList>
            <consortium name="The Broad Institute Genomics Platform"/>
            <consortium name="The Broad Institute Genome Sequencing Center for Infectious Disease"/>
            <person name="Wu L."/>
            <person name="Ma J."/>
        </authorList>
    </citation>
    <scope>NUCLEOTIDE SEQUENCE [LARGE SCALE GENOMIC DNA]</scope>
    <source>
        <strain evidence="5">CGMCC 4.1437</strain>
    </source>
</reference>
<keyword evidence="5" id="KW-1185">Reference proteome</keyword>
<dbReference type="RefSeq" id="WP_380229060.1">
    <property type="nucleotide sequence ID" value="NZ_JBHSOF010000056.1"/>
</dbReference>
<keyword evidence="2" id="KW-0472">Membrane</keyword>
<feature type="signal peptide" evidence="3">
    <location>
        <begin position="1"/>
        <end position="20"/>
    </location>
</feature>
<evidence type="ECO:0000256" key="1">
    <source>
        <dbReference type="SAM" id="MobiDB-lite"/>
    </source>
</evidence>
<proteinExistence type="predicted"/>
<evidence type="ECO:0000256" key="2">
    <source>
        <dbReference type="SAM" id="Phobius"/>
    </source>
</evidence>
<dbReference type="Proteomes" id="UP001595975">
    <property type="component" value="Unassembled WGS sequence"/>
</dbReference>
<gene>
    <name evidence="4" type="ORF">ACFP3U_31035</name>
</gene>
<organism evidence="4 5">
    <name type="scientific">Kitasatospora misakiensis</name>
    <dbReference type="NCBI Taxonomy" id="67330"/>
    <lineage>
        <taxon>Bacteria</taxon>
        <taxon>Bacillati</taxon>
        <taxon>Actinomycetota</taxon>
        <taxon>Actinomycetes</taxon>
        <taxon>Kitasatosporales</taxon>
        <taxon>Streptomycetaceae</taxon>
        <taxon>Kitasatospora</taxon>
    </lineage>
</organism>
<feature type="chain" id="PRO_5045338572" description="PBP domain-containing protein" evidence="3">
    <location>
        <begin position="21"/>
        <end position="889"/>
    </location>
</feature>
<feature type="compositionally biased region" description="Low complexity" evidence="1">
    <location>
        <begin position="821"/>
        <end position="837"/>
    </location>
</feature>
<feature type="region of interest" description="Disordered" evidence="1">
    <location>
        <begin position="676"/>
        <end position="837"/>
    </location>
</feature>
<comment type="caution">
    <text evidence="4">The sequence shown here is derived from an EMBL/GenBank/DDBJ whole genome shotgun (WGS) entry which is preliminary data.</text>
</comment>
<evidence type="ECO:0000313" key="5">
    <source>
        <dbReference type="Proteomes" id="UP001595975"/>
    </source>
</evidence>
<keyword evidence="3" id="KW-0732">Signal</keyword>
<protein>
    <recommendedName>
        <fullName evidence="6">PBP domain-containing protein</fullName>
    </recommendedName>
</protein>